<evidence type="ECO:0000313" key="1">
    <source>
        <dbReference type="EMBL" id="EER03234.1"/>
    </source>
</evidence>
<dbReference type="Proteomes" id="UP000007800">
    <property type="component" value="Unassembled WGS sequence"/>
</dbReference>
<dbReference type="EMBL" id="GG682358">
    <property type="protein sequence ID" value="EER03234.1"/>
    <property type="molecule type" value="Genomic_DNA"/>
</dbReference>
<dbReference type="AlphaFoldDB" id="C5LJ59"/>
<dbReference type="RefSeq" id="XP_002771418.1">
    <property type="nucleotide sequence ID" value="XM_002771372.1"/>
</dbReference>
<accession>C5LJ59</accession>
<evidence type="ECO:0000313" key="2">
    <source>
        <dbReference type="Proteomes" id="UP000007800"/>
    </source>
</evidence>
<dbReference type="InterPro" id="IPR046628">
    <property type="entry name" value="DUF6740"/>
</dbReference>
<reference evidence="1 2" key="1">
    <citation type="submission" date="2008-07" db="EMBL/GenBank/DDBJ databases">
        <authorList>
            <person name="El-Sayed N."/>
            <person name="Caler E."/>
            <person name="Inman J."/>
            <person name="Amedeo P."/>
            <person name="Hass B."/>
            <person name="Wortman J."/>
        </authorList>
    </citation>
    <scope>NUCLEOTIDE SEQUENCE [LARGE SCALE GENOMIC DNA]</scope>
    <source>
        <strain evidence="2">ATCC 50983 / TXsc</strain>
    </source>
</reference>
<feature type="non-terminal residue" evidence="1">
    <location>
        <position position="1"/>
    </location>
</feature>
<proteinExistence type="predicted"/>
<name>C5LJ59_PERM5</name>
<dbReference type="Pfam" id="PF20525">
    <property type="entry name" value="DUF6740"/>
    <property type="match status" value="1"/>
</dbReference>
<organism evidence="2">
    <name type="scientific">Perkinsus marinus (strain ATCC 50983 / TXsc)</name>
    <dbReference type="NCBI Taxonomy" id="423536"/>
    <lineage>
        <taxon>Eukaryota</taxon>
        <taxon>Sar</taxon>
        <taxon>Alveolata</taxon>
        <taxon>Perkinsozoa</taxon>
        <taxon>Perkinsea</taxon>
        <taxon>Perkinsida</taxon>
        <taxon>Perkinsidae</taxon>
        <taxon>Perkinsus</taxon>
    </lineage>
</organism>
<protein>
    <submittedName>
        <fullName evidence="1">Uncharacterized protein</fullName>
    </submittedName>
</protein>
<dbReference type="InParanoid" id="C5LJ59"/>
<gene>
    <name evidence="1" type="ORF">Pmar_PMAR028895</name>
</gene>
<feature type="non-terminal residue" evidence="1">
    <location>
        <position position="117"/>
    </location>
</feature>
<sequence>ENLLQPDKRTFSGSIELKVSFNVNVPVVGSIINWAITAKLGVTAKPKNEITAYGSIGTSVSLYFAGAGVSIDIKGHSVDHLANKWEFVSGVNFNAWVKVFFWGKSWNHRWEIWHAGP</sequence>
<dbReference type="GeneID" id="9052179"/>
<keyword evidence="2" id="KW-1185">Reference proteome</keyword>
<dbReference type="OrthoDB" id="407416at2759"/>